<evidence type="ECO:0000256" key="7">
    <source>
        <dbReference type="ARBA" id="ARBA00022989"/>
    </source>
</evidence>
<keyword evidence="8 10" id="KW-0472">Membrane</keyword>
<evidence type="ECO:0000256" key="8">
    <source>
        <dbReference type="ARBA" id="ARBA00023136"/>
    </source>
</evidence>
<dbReference type="InterPro" id="IPR046756">
    <property type="entry name" value="VAS1/VOA1_TM"/>
</dbReference>
<protein>
    <recommendedName>
        <fullName evidence="3">Protein BIG1</fullName>
    </recommendedName>
</protein>
<dbReference type="Proteomes" id="UP001497383">
    <property type="component" value="Chromosome 4"/>
</dbReference>
<evidence type="ECO:0000313" key="14">
    <source>
        <dbReference type="Proteomes" id="UP001497383"/>
    </source>
</evidence>
<dbReference type="EMBL" id="OZ022408">
    <property type="protein sequence ID" value="CAK9439632.1"/>
    <property type="molecule type" value="Genomic_DNA"/>
</dbReference>
<dbReference type="PANTHER" id="PTHR28285">
    <property type="entry name" value="PROTEIN BIG1"/>
    <property type="match status" value="1"/>
</dbReference>
<reference evidence="13 14" key="1">
    <citation type="submission" date="2024-03" db="EMBL/GenBank/DDBJ databases">
        <authorList>
            <person name="Brejova B."/>
        </authorList>
    </citation>
    <scope>NUCLEOTIDE SEQUENCE [LARGE SCALE GENOMIC DNA]</scope>
    <source>
        <strain evidence="13 14">CBS 14171</strain>
    </source>
</reference>
<dbReference type="PANTHER" id="PTHR28285:SF1">
    <property type="entry name" value="PROTEIN BIG1"/>
    <property type="match status" value="1"/>
</dbReference>
<dbReference type="InterPro" id="IPR037654">
    <property type="entry name" value="Big1"/>
</dbReference>
<feature type="signal peptide" evidence="11">
    <location>
        <begin position="1"/>
        <end position="18"/>
    </location>
</feature>
<proteinExistence type="inferred from homology"/>
<dbReference type="GeneID" id="92208928"/>
<accession>A0ABP0ZMY8</accession>
<keyword evidence="4 10" id="KW-0812">Transmembrane</keyword>
<evidence type="ECO:0000259" key="12">
    <source>
        <dbReference type="Pfam" id="PF20520"/>
    </source>
</evidence>
<keyword evidence="5 11" id="KW-0732">Signal</keyword>
<comment type="similarity">
    <text evidence="2">Belongs to the BIG1 family.</text>
</comment>
<keyword evidence="9" id="KW-0961">Cell wall biogenesis/degradation</keyword>
<evidence type="ECO:0000313" key="13">
    <source>
        <dbReference type="EMBL" id="CAK9439632.1"/>
    </source>
</evidence>
<evidence type="ECO:0000256" key="3">
    <source>
        <dbReference type="ARBA" id="ARBA00022089"/>
    </source>
</evidence>
<evidence type="ECO:0000256" key="5">
    <source>
        <dbReference type="ARBA" id="ARBA00022729"/>
    </source>
</evidence>
<evidence type="ECO:0000256" key="9">
    <source>
        <dbReference type="ARBA" id="ARBA00023316"/>
    </source>
</evidence>
<evidence type="ECO:0000256" key="10">
    <source>
        <dbReference type="SAM" id="Phobius"/>
    </source>
</evidence>
<organism evidence="13 14">
    <name type="scientific">Lodderomyces beijingensis</name>
    <dbReference type="NCBI Taxonomy" id="1775926"/>
    <lineage>
        <taxon>Eukaryota</taxon>
        <taxon>Fungi</taxon>
        <taxon>Dikarya</taxon>
        <taxon>Ascomycota</taxon>
        <taxon>Saccharomycotina</taxon>
        <taxon>Pichiomycetes</taxon>
        <taxon>Debaryomycetaceae</taxon>
        <taxon>Candida/Lodderomyces clade</taxon>
        <taxon>Lodderomyces</taxon>
    </lineage>
</organism>
<dbReference type="RefSeq" id="XP_066830670.1">
    <property type="nucleotide sequence ID" value="XM_066973875.1"/>
</dbReference>
<evidence type="ECO:0000256" key="11">
    <source>
        <dbReference type="SAM" id="SignalP"/>
    </source>
</evidence>
<feature type="transmembrane region" description="Helical" evidence="10">
    <location>
        <begin position="225"/>
        <end position="245"/>
    </location>
</feature>
<dbReference type="Pfam" id="PF20520">
    <property type="entry name" value="Ac45-VOA1_TM"/>
    <property type="match status" value="1"/>
</dbReference>
<comment type="subcellular location">
    <subcellularLocation>
        <location evidence="1">Endoplasmic reticulum membrane</location>
        <topology evidence="1">Single-pass type I membrane protein</topology>
    </subcellularLocation>
</comment>
<evidence type="ECO:0000256" key="1">
    <source>
        <dbReference type="ARBA" id="ARBA00004115"/>
    </source>
</evidence>
<keyword evidence="7 10" id="KW-1133">Transmembrane helix</keyword>
<feature type="chain" id="PRO_5045746372" description="Protein BIG1" evidence="11">
    <location>
        <begin position="19"/>
        <end position="272"/>
    </location>
</feature>
<keyword evidence="6" id="KW-0256">Endoplasmic reticulum</keyword>
<evidence type="ECO:0000256" key="6">
    <source>
        <dbReference type="ARBA" id="ARBA00022824"/>
    </source>
</evidence>
<name>A0ABP0ZMY8_9ASCO</name>
<keyword evidence="14" id="KW-1185">Reference proteome</keyword>
<sequence>MFHQAVLSLGLLVTAVAAFSNTGSIIVKTNELDYAPKHFERAETVHQVLVETFQNEPVDIFYVKAEKWNPDNVKGEGLTIFPNVAYNNSKHVKALAQELNSNVAEDFGAQDIADLEATTSKNFVVVVVPSFKTPSIKDKLESKLINLYNNEAAVHVTKRETTGEEEEDSSVKLQQEIENDFAKAKSLASEEDAKNDNPVTILGADVPDSGVTTTKPNNLFTNYQFFTPGIWSGIIVGGLLLFILYNAIDWLSSLEITYASFDKQLDFNKKNE</sequence>
<evidence type="ECO:0000256" key="4">
    <source>
        <dbReference type="ARBA" id="ARBA00022692"/>
    </source>
</evidence>
<feature type="domain" description="V-type proton ATPase subunit S1/VOA1 transmembrane" evidence="12">
    <location>
        <begin position="224"/>
        <end position="263"/>
    </location>
</feature>
<gene>
    <name evidence="13" type="ORF">LODBEIA_P37320</name>
</gene>
<evidence type="ECO:0000256" key="2">
    <source>
        <dbReference type="ARBA" id="ARBA00008203"/>
    </source>
</evidence>